<evidence type="ECO:0000256" key="2">
    <source>
        <dbReference type="SAM" id="SignalP"/>
    </source>
</evidence>
<keyword evidence="2" id="KW-0732">Signal</keyword>
<sequence length="106" mass="11499">MNPLVFLLPFVLQVVFSTNVSVSSHNGEAVISINNQVVDLNKANLVERTPYSSVYNPAEDRSCLIIQSEHALFVKCNGSTSSSSSGSMGSGERQDFNNLKKKYAGN</sequence>
<dbReference type="AlphaFoldDB" id="A0A1Q1NPD7"/>
<organism evidence="3">
    <name type="scientific">Pristhesancus plagipennis</name>
    <name type="common">Common assassin bug</name>
    <dbReference type="NCBI Taxonomy" id="1955184"/>
    <lineage>
        <taxon>Eukaryota</taxon>
        <taxon>Metazoa</taxon>
        <taxon>Ecdysozoa</taxon>
        <taxon>Arthropoda</taxon>
        <taxon>Hexapoda</taxon>
        <taxon>Insecta</taxon>
        <taxon>Pterygota</taxon>
        <taxon>Neoptera</taxon>
        <taxon>Paraneoptera</taxon>
        <taxon>Hemiptera</taxon>
        <taxon>Heteroptera</taxon>
        <taxon>Panheteroptera</taxon>
        <taxon>Cimicomorpha</taxon>
        <taxon>Reduviidae</taxon>
        <taxon>Harpactorinae</taxon>
        <taxon>Harpactorini</taxon>
        <taxon>Pristhesancus</taxon>
    </lineage>
</organism>
<feature type="signal peptide" evidence="2">
    <location>
        <begin position="1"/>
        <end position="17"/>
    </location>
</feature>
<feature type="chain" id="PRO_5012071818" evidence="2">
    <location>
        <begin position="18"/>
        <end position="106"/>
    </location>
</feature>
<feature type="compositionally biased region" description="Low complexity" evidence="1">
    <location>
        <begin position="78"/>
        <end position="91"/>
    </location>
</feature>
<feature type="region of interest" description="Disordered" evidence="1">
    <location>
        <begin position="77"/>
        <end position="106"/>
    </location>
</feature>
<dbReference type="EMBL" id="KX459619">
    <property type="protein sequence ID" value="AQM58370.1"/>
    <property type="molecule type" value="mRNA"/>
</dbReference>
<proteinExistence type="evidence at transcript level"/>
<evidence type="ECO:0000313" key="3">
    <source>
        <dbReference type="EMBL" id="AQM58370.1"/>
    </source>
</evidence>
<reference evidence="3" key="1">
    <citation type="journal article" date="2017" name="Mol. Cell. Proteomics">
        <title>Melt with this kiss: Paralysing and liquefying venom of the assassin bug Pristhesancus plagipennis (Hemiptera: Reduviidae).</title>
        <authorList>
            <person name="Walker A.A."/>
            <person name="Madio B."/>
            <person name="Jin J."/>
            <person name="Undheim E.A."/>
            <person name="Fry B.G."/>
            <person name="King G.F."/>
        </authorList>
    </citation>
    <scope>NUCLEOTIDE SEQUENCE</scope>
    <source>
        <tissue evidence="3">Venom/labial gland</tissue>
    </source>
</reference>
<evidence type="ECO:0000256" key="1">
    <source>
        <dbReference type="SAM" id="MobiDB-lite"/>
    </source>
</evidence>
<protein>
    <submittedName>
        <fullName evidence="3">Venom protein family 8 protein 1</fullName>
    </submittedName>
</protein>
<name>A0A1Q1NPD7_PRIPG</name>
<accession>A0A1Q1NPD7</accession>